<evidence type="ECO:0000256" key="3">
    <source>
        <dbReference type="ARBA" id="ARBA00023002"/>
    </source>
</evidence>
<accession>A0A5P9YUP8</accession>
<dbReference type="PANTHER" id="PTHR43490">
    <property type="entry name" value="(+)-NEOMENTHOL DEHYDROGENASE"/>
    <property type="match status" value="1"/>
</dbReference>
<dbReference type="InterPro" id="IPR036291">
    <property type="entry name" value="NAD(P)-bd_dom_sf"/>
</dbReference>
<evidence type="ECO:0000256" key="2">
    <source>
        <dbReference type="ARBA" id="ARBA00022857"/>
    </source>
</evidence>
<dbReference type="GO" id="GO:0016491">
    <property type="term" value="F:oxidoreductase activity"/>
    <property type="evidence" value="ECO:0007669"/>
    <property type="project" value="UniProtKB-KW"/>
</dbReference>
<dbReference type="PRINTS" id="PR00080">
    <property type="entry name" value="SDRFAMILY"/>
</dbReference>
<keyword evidence="2" id="KW-0521">NADP</keyword>
<proteinExistence type="inferred from homology"/>
<evidence type="ECO:0000256" key="1">
    <source>
        <dbReference type="ARBA" id="ARBA00006484"/>
    </source>
</evidence>
<keyword evidence="6" id="KW-1185">Reference proteome</keyword>
<protein>
    <submittedName>
        <fullName evidence="5">SDR family NAD(P)-dependent oxidoreductase</fullName>
    </submittedName>
</protein>
<dbReference type="PRINTS" id="PR00081">
    <property type="entry name" value="GDHRDH"/>
</dbReference>
<evidence type="ECO:0000256" key="4">
    <source>
        <dbReference type="RuleBase" id="RU000363"/>
    </source>
</evidence>
<dbReference type="SUPFAM" id="SSF51735">
    <property type="entry name" value="NAD(P)-binding Rossmann-fold domains"/>
    <property type="match status" value="1"/>
</dbReference>
<sequence length="246" mass="25011">MTNMETIALVTGAGQGIGHAIAAGLAGKGMTVYVGARDARRREAAVERLRAAGGDAHGIALDVTAADTVAAAAEEITARHGRLDVLVNNAGITGDRRQIPGAGTDVPAEVRRVFETNLFGVIAVTEAMLPLLLRSPAGRVVNVSGRAGSLTAMATPDGEFAGLPPLLGYPPSKAAVNAVTLQYAKHLRPHGILVNAVCPGHTATEGNGFTGDRTAEQGAAIAVRMATLGPDGPTGTFADDQGPIAW</sequence>
<dbReference type="RefSeq" id="WP_139633816.1">
    <property type="nucleotide sequence ID" value="NZ_CP045572.1"/>
</dbReference>
<keyword evidence="3" id="KW-0560">Oxidoreductase</keyword>
<dbReference type="EMBL" id="VDLX02000011">
    <property type="protein sequence ID" value="KAB8192008.1"/>
    <property type="molecule type" value="Genomic_DNA"/>
</dbReference>
<organism evidence="5 6">
    <name type="scientific">Nonomuraea phyllanthi</name>
    <dbReference type="NCBI Taxonomy" id="2219224"/>
    <lineage>
        <taxon>Bacteria</taxon>
        <taxon>Bacillati</taxon>
        <taxon>Actinomycetota</taxon>
        <taxon>Actinomycetes</taxon>
        <taxon>Streptosporangiales</taxon>
        <taxon>Streptosporangiaceae</taxon>
        <taxon>Nonomuraea</taxon>
    </lineage>
</organism>
<dbReference type="PANTHER" id="PTHR43490:SF99">
    <property type="entry name" value="SHORT-CHAIN DEHYDROGENASE_REDUCTASE"/>
    <property type="match status" value="1"/>
</dbReference>
<comment type="similarity">
    <text evidence="1 4">Belongs to the short-chain dehydrogenases/reductases (SDR) family.</text>
</comment>
<accession>A0A5C4W535</accession>
<gene>
    <name evidence="5" type="ORF">FH608_029180</name>
</gene>
<dbReference type="Gene3D" id="3.40.50.720">
    <property type="entry name" value="NAD(P)-binding Rossmann-like Domain"/>
    <property type="match status" value="1"/>
</dbReference>
<reference evidence="5 6" key="1">
    <citation type="submission" date="2019-10" db="EMBL/GenBank/DDBJ databases">
        <title>Nonomuraea sp. nov., isolated from Phyllanthus amarus.</title>
        <authorList>
            <person name="Klykleung N."/>
            <person name="Tanasupawat S."/>
        </authorList>
    </citation>
    <scope>NUCLEOTIDE SEQUENCE [LARGE SCALE GENOMIC DNA]</scope>
    <source>
        <strain evidence="5 6">PA1-10</strain>
    </source>
</reference>
<dbReference type="AlphaFoldDB" id="A0A5C4W535"/>
<evidence type="ECO:0000313" key="6">
    <source>
        <dbReference type="Proteomes" id="UP000312512"/>
    </source>
</evidence>
<dbReference type="Proteomes" id="UP000312512">
    <property type="component" value="Unassembled WGS sequence"/>
</dbReference>
<name>A0A5C4W535_9ACTN</name>
<comment type="caution">
    <text evidence="5">The sequence shown here is derived from an EMBL/GenBank/DDBJ whole genome shotgun (WGS) entry which is preliminary data.</text>
</comment>
<evidence type="ECO:0000313" key="5">
    <source>
        <dbReference type="EMBL" id="KAB8192008.1"/>
    </source>
</evidence>
<dbReference type="OrthoDB" id="9781117at2"/>
<dbReference type="Pfam" id="PF00106">
    <property type="entry name" value="adh_short"/>
    <property type="match status" value="1"/>
</dbReference>
<dbReference type="InterPro" id="IPR002347">
    <property type="entry name" value="SDR_fam"/>
</dbReference>